<evidence type="ECO:0000259" key="7">
    <source>
        <dbReference type="Pfam" id="PF10035"/>
    </source>
</evidence>
<keyword evidence="3 6" id="KW-0812">Transmembrane</keyword>
<proteinExistence type="predicted"/>
<dbReference type="Gene3D" id="3.30.70.120">
    <property type="match status" value="1"/>
</dbReference>
<reference evidence="8 9" key="1">
    <citation type="submission" date="2016-08" db="EMBL/GenBank/DDBJ databases">
        <title>A novel genetic cassette of butanologenic Thermoanaerobacterium thermosaccharolyticum that directly convert cellulose to butanol.</title>
        <authorList>
            <person name="Li T."/>
            <person name="He J."/>
        </authorList>
    </citation>
    <scope>NUCLEOTIDE SEQUENCE [LARGE SCALE GENOMIC DNA]</scope>
    <source>
        <strain evidence="8 9">TG57</strain>
    </source>
</reference>
<dbReference type="PANTHER" id="PTHR33545:SF5">
    <property type="entry name" value="UPF0750 MEMBRANE PROTEIN YITT"/>
    <property type="match status" value="1"/>
</dbReference>
<dbReference type="PANTHER" id="PTHR33545">
    <property type="entry name" value="UPF0750 MEMBRANE PROTEIN YITT-RELATED"/>
    <property type="match status" value="1"/>
</dbReference>
<dbReference type="Proteomes" id="UP000214975">
    <property type="component" value="Chromosome"/>
</dbReference>
<evidence type="ECO:0000256" key="4">
    <source>
        <dbReference type="ARBA" id="ARBA00022989"/>
    </source>
</evidence>
<keyword evidence="4 6" id="KW-1133">Transmembrane helix</keyword>
<evidence type="ECO:0000256" key="5">
    <source>
        <dbReference type="ARBA" id="ARBA00023136"/>
    </source>
</evidence>
<dbReference type="InterPro" id="IPR003740">
    <property type="entry name" value="YitT"/>
</dbReference>
<sequence>MFVGNNKLRSSLSVKNVVEILFGTFIYSIGINTFIVHAKLLSGGVSGISLIVQYLTGLPAGYTIFMLNIPLLIISYKKIGSRFTFYTILGTLSLSLFLILTQFLDKIINFDDPILLCLYGGVLTGAGMGIVFANHGSTGGLDIISVLMKKKHENFEIGKTNLYINFFIVLAGALFIGLKSALYTLVSMSINSIVLDKTINGFNRRKMLFIITNEEDKISNAIMNDLKRGVTFIQAEGAYTKTNRRILYCVVSLSQIPYLKHLVYSIDSNAFISILDVSEVRGTGFMDDLF</sequence>
<evidence type="ECO:0000256" key="1">
    <source>
        <dbReference type="ARBA" id="ARBA00004651"/>
    </source>
</evidence>
<name>A0A223HVS5_THETR</name>
<feature type="domain" description="DUF2179" evidence="7">
    <location>
        <begin position="228"/>
        <end position="282"/>
    </location>
</feature>
<comment type="subcellular location">
    <subcellularLocation>
        <location evidence="1">Cell membrane</location>
        <topology evidence="1">Multi-pass membrane protein</topology>
    </subcellularLocation>
</comment>
<keyword evidence="2" id="KW-1003">Cell membrane</keyword>
<protein>
    <submittedName>
        <fullName evidence="8">Membrane protein</fullName>
    </submittedName>
</protein>
<evidence type="ECO:0000313" key="9">
    <source>
        <dbReference type="Proteomes" id="UP000214975"/>
    </source>
</evidence>
<evidence type="ECO:0000313" key="8">
    <source>
        <dbReference type="EMBL" id="AST56579.1"/>
    </source>
</evidence>
<feature type="transmembrane region" description="Helical" evidence="6">
    <location>
        <begin position="83"/>
        <end position="104"/>
    </location>
</feature>
<dbReference type="CDD" id="cd16380">
    <property type="entry name" value="YitT_C"/>
    <property type="match status" value="1"/>
</dbReference>
<dbReference type="AlphaFoldDB" id="A0A223HVS5"/>
<dbReference type="InterPro" id="IPR019264">
    <property type="entry name" value="DUF2179"/>
</dbReference>
<feature type="transmembrane region" description="Helical" evidence="6">
    <location>
        <begin position="162"/>
        <end position="186"/>
    </location>
</feature>
<evidence type="ECO:0000256" key="2">
    <source>
        <dbReference type="ARBA" id="ARBA00022475"/>
    </source>
</evidence>
<organism evidence="8 9">
    <name type="scientific">Thermoanaerobacterium thermosaccharolyticum</name>
    <name type="common">Clostridium thermosaccharolyticum</name>
    <dbReference type="NCBI Taxonomy" id="1517"/>
    <lineage>
        <taxon>Bacteria</taxon>
        <taxon>Bacillati</taxon>
        <taxon>Bacillota</taxon>
        <taxon>Clostridia</taxon>
        <taxon>Thermoanaerobacterales</taxon>
        <taxon>Thermoanaerobacteraceae</taxon>
        <taxon>Thermoanaerobacterium</taxon>
    </lineage>
</organism>
<dbReference type="RefSeq" id="WP_015312081.1">
    <property type="nucleotide sequence ID" value="NZ_CP016893.1"/>
</dbReference>
<dbReference type="EMBL" id="CP016893">
    <property type="protein sequence ID" value="AST56579.1"/>
    <property type="molecule type" value="Genomic_DNA"/>
</dbReference>
<dbReference type="Pfam" id="PF10035">
    <property type="entry name" value="DUF2179"/>
    <property type="match status" value="1"/>
</dbReference>
<dbReference type="InterPro" id="IPR051461">
    <property type="entry name" value="UPF0750_membrane"/>
</dbReference>
<feature type="transmembrane region" description="Helical" evidence="6">
    <location>
        <begin position="20"/>
        <end position="38"/>
    </location>
</feature>
<feature type="transmembrane region" description="Helical" evidence="6">
    <location>
        <begin position="50"/>
        <end position="76"/>
    </location>
</feature>
<evidence type="ECO:0000256" key="3">
    <source>
        <dbReference type="ARBA" id="ARBA00022692"/>
    </source>
</evidence>
<gene>
    <name evidence="8" type="ORF">Thert_00366</name>
</gene>
<evidence type="ECO:0000256" key="6">
    <source>
        <dbReference type="SAM" id="Phobius"/>
    </source>
</evidence>
<dbReference type="PIRSF" id="PIRSF006483">
    <property type="entry name" value="Membrane_protein_YitT"/>
    <property type="match status" value="1"/>
</dbReference>
<dbReference type="InterPro" id="IPR015867">
    <property type="entry name" value="N-reg_PII/ATP_PRibTrfase_C"/>
</dbReference>
<accession>A0A223HVS5</accession>
<dbReference type="Pfam" id="PF02588">
    <property type="entry name" value="YitT_membrane"/>
    <property type="match status" value="1"/>
</dbReference>
<dbReference type="GO" id="GO:0005886">
    <property type="term" value="C:plasma membrane"/>
    <property type="evidence" value="ECO:0007669"/>
    <property type="project" value="UniProtKB-SubCell"/>
</dbReference>
<feature type="transmembrane region" description="Helical" evidence="6">
    <location>
        <begin position="116"/>
        <end position="141"/>
    </location>
</feature>
<keyword evidence="5 6" id="KW-0472">Membrane</keyword>